<organism evidence="1 2">
    <name type="scientific">Janibacter terrae</name>
    <dbReference type="NCBI Taxonomy" id="103817"/>
    <lineage>
        <taxon>Bacteria</taxon>
        <taxon>Bacillati</taxon>
        <taxon>Actinomycetota</taxon>
        <taxon>Actinomycetes</taxon>
        <taxon>Micrococcales</taxon>
        <taxon>Intrasporangiaceae</taxon>
        <taxon>Janibacter</taxon>
    </lineage>
</organism>
<evidence type="ECO:0000313" key="1">
    <source>
        <dbReference type="EMBL" id="WWF06793.1"/>
    </source>
</evidence>
<evidence type="ECO:0000313" key="2">
    <source>
        <dbReference type="Proteomes" id="UP001381003"/>
    </source>
</evidence>
<keyword evidence="1" id="KW-0378">Hydrolase</keyword>
<dbReference type="NCBIfam" id="TIGR01509">
    <property type="entry name" value="HAD-SF-IA-v3"/>
    <property type="match status" value="1"/>
</dbReference>
<dbReference type="PANTHER" id="PTHR43481:SF4">
    <property type="entry name" value="GLYCEROL-1-PHOSPHATE PHOSPHOHYDROLASE 1-RELATED"/>
    <property type="match status" value="1"/>
</dbReference>
<dbReference type="GO" id="GO:0016787">
    <property type="term" value="F:hydrolase activity"/>
    <property type="evidence" value="ECO:0007669"/>
    <property type="project" value="UniProtKB-KW"/>
</dbReference>
<dbReference type="PANTHER" id="PTHR43481">
    <property type="entry name" value="FRUCTOSE-1-PHOSPHATE PHOSPHATASE"/>
    <property type="match status" value="1"/>
</dbReference>
<dbReference type="Pfam" id="PF00702">
    <property type="entry name" value="Hydrolase"/>
    <property type="match status" value="1"/>
</dbReference>
<dbReference type="RefSeq" id="WP_338539218.1">
    <property type="nucleotide sequence ID" value="NZ_CP104874.1"/>
</dbReference>
<dbReference type="InterPro" id="IPR023198">
    <property type="entry name" value="PGP-like_dom2"/>
</dbReference>
<reference evidence="1 2" key="1">
    <citation type="submission" date="2022-09" db="EMBL/GenBank/DDBJ databases">
        <title>Complete genome sequence of Janibacter terrae strain COS04-44, PCL-degrading bacteria isolated from oil spilled coast.</title>
        <authorList>
            <person name="Park H."/>
            <person name="Kim J.Y."/>
            <person name="An S.H."/>
            <person name="Lee C.M."/>
            <person name="Weon H.-Y."/>
        </authorList>
    </citation>
    <scope>NUCLEOTIDE SEQUENCE [LARGE SCALE GENOMIC DNA]</scope>
    <source>
        <strain evidence="1 2">COS04-44</strain>
    </source>
</reference>
<name>A0ABZ2FHG4_9MICO</name>
<keyword evidence="2" id="KW-1185">Reference proteome</keyword>
<gene>
    <name evidence="1" type="ORF">N5P18_07965</name>
</gene>
<dbReference type="InterPro" id="IPR023214">
    <property type="entry name" value="HAD_sf"/>
</dbReference>
<dbReference type="InterPro" id="IPR006439">
    <property type="entry name" value="HAD-SF_hydro_IA"/>
</dbReference>
<accession>A0ABZ2FHG4</accession>
<dbReference type="SUPFAM" id="SSF56784">
    <property type="entry name" value="HAD-like"/>
    <property type="match status" value="1"/>
</dbReference>
<dbReference type="Gene3D" id="3.40.50.1000">
    <property type="entry name" value="HAD superfamily/HAD-like"/>
    <property type="match status" value="1"/>
</dbReference>
<dbReference type="EMBL" id="CP104874">
    <property type="protein sequence ID" value="WWF06793.1"/>
    <property type="molecule type" value="Genomic_DNA"/>
</dbReference>
<sequence length="218" mass="22846">MDSDPFDGRTFAAVIFDNDGTLVDSTGSVERSWVRWAIEHGVDPVALVGHHGMPAPAIIASVAPHLDPDDAFARIERLEVDDVEDVLALPGVHDALAALVDVPVAVATSATRELARVRLTAAEIGIDEVVTFDDVERGKPHPDPFLLAAQRLGVDPTECLVCEDAPSGVAAARAAGCAVLAVTTTSGADALADADLVVDSLADVTFEVVDGRVRVRLR</sequence>
<proteinExistence type="predicted"/>
<protein>
    <submittedName>
        <fullName evidence="1">HAD-IA family hydrolase</fullName>
    </submittedName>
</protein>
<dbReference type="SFLD" id="SFLDG01129">
    <property type="entry name" value="C1.5:_HAD__Beta-PGM__Phosphata"/>
    <property type="match status" value="1"/>
</dbReference>
<dbReference type="InterPro" id="IPR036412">
    <property type="entry name" value="HAD-like_sf"/>
</dbReference>
<dbReference type="SFLD" id="SFLDS00003">
    <property type="entry name" value="Haloacid_Dehalogenase"/>
    <property type="match status" value="1"/>
</dbReference>
<dbReference type="Proteomes" id="UP001381003">
    <property type="component" value="Chromosome"/>
</dbReference>
<dbReference type="PRINTS" id="PR00413">
    <property type="entry name" value="HADHALOGNASE"/>
</dbReference>
<dbReference type="Gene3D" id="1.10.150.240">
    <property type="entry name" value="Putative phosphatase, domain 2"/>
    <property type="match status" value="1"/>
</dbReference>
<dbReference type="NCBIfam" id="TIGR01549">
    <property type="entry name" value="HAD-SF-IA-v1"/>
    <property type="match status" value="1"/>
</dbReference>
<dbReference type="InterPro" id="IPR051806">
    <property type="entry name" value="HAD-like_SPP"/>
</dbReference>